<dbReference type="PANTHER" id="PTHR43766:SF1">
    <property type="entry name" value="TRYPTOPHAN--TRNA LIGASE, MITOCHONDRIAL"/>
    <property type="match status" value="1"/>
</dbReference>
<dbReference type="PANTHER" id="PTHR43766">
    <property type="entry name" value="TRYPTOPHAN--TRNA LIGASE, MITOCHONDRIAL"/>
    <property type="match status" value="1"/>
</dbReference>
<dbReference type="InterPro" id="IPR014729">
    <property type="entry name" value="Rossmann-like_a/b/a_fold"/>
</dbReference>
<evidence type="ECO:0000256" key="9">
    <source>
        <dbReference type="ARBA" id="ARBA00030268"/>
    </source>
</evidence>
<dbReference type="GO" id="GO:0004830">
    <property type="term" value="F:tryptophan-tRNA ligase activity"/>
    <property type="evidence" value="ECO:0007669"/>
    <property type="project" value="UniProtKB-EC"/>
</dbReference>
<evidence type="ECO:0000256" key="6">
    <source>
        <dbReference type="ARBA" id="ARBA00022840"/>
    </source>
</evidence>
<evidence type="ECO:0000256" key="1">
    <source>
        <dbReference type="ARBA" id="ARBA00004305"/>
    </source>
</evidence>
<evidence type="ECO:0000256" key="5">
    <source>
        <dbReference type="ARBA" id="ARBA00022741"/>
    </source>
</evidence>
<sequence>MIRTSLRLYSSASVQITTIPKFAQRSTIFSLVQPTGKIHLGNYLGAIRNWKDISESSENEQENTFIFGLADLHALTLPNEASVLKRNRYEAIASIIAAGVDPEKCILYHQSSVPEHAELNWVLTCLTSMGLLSRMTTWKSKVFDSDNAAFGSSEQNMKAGLFCYPVLQSADILLYKSTHVPVGDDQSQHLELSRSLASSFNKQFKSDFFPLPTTLLTPTNKVLSLRNPTKKMSKSDLDQNSCIYINESPEVIQKKVRKATTDSIQGKITFDEVNRPGVSNLINIIAGLKRNSIDQTVEELSWITNHKELKDYICELLDTEFRDTRQYFEELTRNTTYLDKVCRLGSEKAREIASKNMREVKRLTGLD</sequence>
<dbReference type="AlphaFoldDB" id="A0A9P0QN61"/>
<dbReference type="PRINTS" id="PR01039">
    <property type="entry name" value="TRNASYNTHTRP"/>
</dbReference>
<dbReference type="CDD" id="cd00806">
    <property type="entry name" value="TrpRS_core"/>
    <property type="match status" value="1"/>
</dbReference>
<dbReference type="EMBL" id="CAKXYY010000004">
    <property type="protein sequence ID" value="CAH2351645.1"/>
    <property type="molecule type" value="Genomic_DNA"/>
</dbReference>
<dbReference type="InterPro" id="IPR001412">
    <property type="entry name" value="aa-tRNA-synth_I_CS"/>
</dbReference>
<dbReference type="SUPFAM" id="SSF52374">
    <property type="entry name" value="Nucleotidylyl transferase"/>
    <property type="match status" value="1"/>
</dbReference>
<gene>
    <name evidence="12" type="ORF">CLIB1423_04S02740</name>
</gene>
<evidence type="ECO:0000313" key="13">
    <source>
        <dbReference type="Proteomes" id="UP000837801"/>
    </source>
</evidence>
<proteinExistence type="inferred from homology"/>
<evidence type="ECO:0000256" key="8">
    <source>
        <dbReference type="ARBA" id="ARBA00023146"/>
    </source>
</evidence>
<dbReference type="GO" id="GO:0005759">
    <property type="term" value="C:mitochondrial matrix"/>
    <property type="evidence" value="ECO:0007669"/>
    <property type="project" value="UniProtKB-SubCell"/>
</dbReference>
<evidence type="ECO:0000256" key="3">
    <source>
        <dbReference type="ARBA" id="ARBA00013161"/>
    </source>
</evidence>
<evidence type="ECO:0000256" key="11">
    <source>
        <dbReference type="RuleBase" id="RU363036"/>
    </source>
</evidence>
<dbReference type="InterPro" id="IPR050203">
    <property type="entry name" value="Trp-tRNA_synthetase"/>
</dbReference>
<comment type="similarity">
    <text evidence="2 11">Belongs to the class-I aminoacyl-tRNA synthetase family.</text>
</comment>
<evidence type="ECO:0000313" key="12">
    <source>
        <dbReference type="EMBL" id="CAH2351645.1"/>
    </source>
</evidence>
<dbReference type="Gene3D" id="3.40.50.620">
    <property type="entry name" value="HUPs"/>
    <property type="match status" value="1"/>
</dbReference>
<accession>A0A9P0QN61</accession>
<evidence type="ECO:0000256" key="10">
    <source>
        <dbReference type="ARBA" id="ARBA00069760"/>
    </source>
</evidence>
<keyword evidence="5 11" id="KW-0547">Nucleotide-binding</keyword>
<evidence type="ECO:0000256" key="4">
    <source>
        <dbReference type="ARBA" id="ARBA00022598"/>
    </source>
</evidence>
<evidence type="ECO:0000256" key="2">
    <source>
        <dbReference type="ARBA" id="ARBA00005594"/>
    </source>
</evidence>
<comment type="caution">
    <text evidence="12">The sequence shown here is derived from an EMBL/GenBank/DDBJ whole genome shotgun (WGS) entry which is preliminary data.</text>
</comment>
<dbReference type="Gene3D" id="1.10.240.10">
    <property type="entry name" value="Tyrosyl-Transfer RNA Synthetase"/>
    <property type="match status" value="1"/>
</dbReference>
<dbReference type="GO" id="GO:0005524">
    <property type="term" value="F:ATP binding"/>
    <property type="evidence" value="ECO:0007669"/>
    <property type="project" value="UniProtKB-KW"/>
</dbReference>
<dbReference type="Pfam" id="PF00579">
    <property type="entry name" value="tRNA-synt_1b"/>
    <property type="match status" value="1"/>
</dbReference>
<dbReference type="InterPro" id="IPR002306">
    <property type="entry name" value="Trp-tRNA-ligase"/>
</dbReference>
<evidence type="ECO:0000256" key="7">
    <source>
        <dbReference type="ARBA" id="ARBA00022917"/>
    </source>
</evidence>
<protein>
    <recommendedName>
        <fullName evidence="10">Tryptophan--tRNA ligase, mitochondrial</fullName>
        <ecNumber evidence="3">6.1.1.2</ecNumber>
    </recommendedName>
    <alternativeName>
        <fullName evidence="9">Tryptophanyl-tRNA synthetase</fullName>
    </alternativeName>
</protein>
<keyword evidence="7 11" id="KW-0648">Protein biosynthesis</keyword>
<dbReference type="EC" id="6.1.1.2" evidence="3"/>
<dbReference type="NCBIfam" id="TIGR00233">
    <property type="entry name" value="trpS"/>
    <property type="match status" value="1"/>
</dbReference>
<keyword evidence="4 11" id="KW-0436">Ligase</keyword>
<dbReference type="InterPro" id="IPR002305">
    <property type="entry name" value="aa-tRNA-synth_Ic"/>
</dbReference>
<name>A0A9P0QN61_9ASCO</name>
<dbReference type="FunFam" id="1.10.240.10:FF:000002">
    <property type="entry name" value="Tryptophan--tRNA ligase"/>
    <property type="match status" value="1"/>
</dbReference>
<comment type="subcellular location">
    <subcellularLocation>
        <location evidence="1">Mitochondrion matrix</location>
    </subcellularLocation>
</comment>
<organism evidence="12 13">
    <name type="scientific">[Candida] railenensis</name>
    <dbReference type="NCBI Taxonomy" id="45579"/>
    <lineage>
        <taxon>Eukaryota</taxon>
        <taxon>Fungi</taxon>
        <taxon>Dikarya</taxon>
        <taxon>Ascomycota</taxon>
        <taxon>Saccharomycotina</taxon>
        <taxon>Pichiomycetes</taxon>
        <taxon>Debaryomycetaceae</taxon>
        <taxon>Kurtzmaniella</taxon>
    </lineage>
</organism>
<dbReference type="PROSITE" id="PS00178">
    <property type="entry name" value="AA_TRNA_LIGASE_I"/>
    <property type="match status" value="1"/>
</dbReference>
<dbReference type="OrthoDB" id="15808at2759"/>
<dbReference type="GO" id="GO:0070183">
    <property type="term" value="P:mitochondrial tryptophanyl-tRNA aminoacylation"/>
    <property type="evidence" value="ECO:0007669"/>
    <property type="project" value="TreeGrafter"/>
</dbReference>
<dbReference type="Proteomes" id="UP000837801">
    <property type="component" value="Unassembled WGS sequence"/>
</dbReference>
<reference evidence="12" key="1">
    <citation type="submission" date="2022-03" db="EMBL/GenBank/DDBJ databases">
        <authorList>
            <person name="Legras J.-L."/>
            <person name="Devillers H."/>
            <person name="Grondin C."/>
        </authorList>
    </citation>
    <scope>NUCLEOTIDE SEQUENCE</scope>
    <source>
        <strain evidence="12">CLIB 1423</strain>
    </source>
</reference>
<dbReference type="FunFam" id="3.40.50.620:FF:000082">
    <property type="entry name" value="MSW1p Mitochondrial tryptophanyl-tRNA synthetase"/>
    <property type="match status" value="1"/>
</dbReference>
<keyword evidence="13" id="KW-1185">Reference proteome</keyword>
<keyword evidence="6 11" id="KW-0067">ATP-binding</keyword>
<keyword evidence="8 11" id="KW-0030">Aminoacyl-tRNA synthetase</keyword>